<dbReference type="SUPFAM" id="SSF50129">
    <property type="entry name" value="GroES-like"/>
    <property type="match status" value="1"/>
</dbReference>
<dbReference type="InterPro" id="IPR036291">
    <property type="entry name" value="NAD(P)-bd_dom_sf"/>
</dbReference>
<dbReference type="InterPro" id="IPR011032">
    <property type="entry name" value="GroES-like_sf"/>
</dbReference>
<dbReference type="Pfam" id="PF00107">
    <property type="entry name" value="ADH_zinc_N"/>
    <property type="match status" value="1"/>
</dbReference>
<dbReference type="AlphaFoldDB" id="A0AA35WHE0"/>
<keyword evidence="2 4" id="KW-0862">Zinc</keyword>
<comment type="similarity">
    <text evidence="4">Belongs to the zinc-containing alcohol dehydrogenase family.</text>
</comment>
<evidence type="ECO:0000259" key="6">
    <source>
        <dbReference type="Pfam" id="PF08240"/>
    </source>
</evidence>
<protein>
    <submittedName>
        <fullName evidence="7">Erythritol/L-threitol dehydrogenase</fullName>
    </submittedName>
</protein>
<feature type="domain" description="Alcohol dehydrogenase-like C-terminal" evidence="5">
    <location>
        <begin position="222"/>
        <end position="296"/>
    </location>
</feature>
<dbReference type="InterPro" id="IPR013154">
    <property type="entry name" value="ADH-like_N"/>
</dbReference>
<dbReference type="InterPro" id="IPR050129">
    <property type="entry name" value="Zn_alcohol_dh"/>
</dbReference>
<dbReference type="GO" id="GO:0008270">
    <property type="term" value="F:zinc ion binding"/>
    <property type="evidence" value="ECO:0007669"/>
    <property type="project" value="InterPro"/>
</dbReference>
<proteinExistence type="inferred from homology"/>
<evidence type="ECO:0000256" key="2">
    <source>
        <dbReference type="ARBA" id="ARBA00022833"/>
    </source>
</evidence>
<keyword evidence="1 4" id="KW-0479">Metal-binding</keyword>
<comment type="cofactor">
    <cofactor evidence="4">
        <name>Zn(2+)</name>
        <dbReference type="ChEBI" id="CHEBI:29105"/>
    </cofactor>
</comment>
<keyword evidence="8" id="KW-1185">Reference proteome</keyword>
<keyword evidence="3" id="KW-0560">Oxidoreductase</keyword>
<evidence type="ECO:0000259" key="5">
    <source>
        <dbReference type="Pfam" id="PF00107"/>
    </source>
</evidence>
<evidence type="ECO:0000256" key="4">
    <source>
        <dbReference type="RuleBase" id="RU361277"/>
    </source>
</evidence>
<evidence type="ECO:0000256" key="3">
    <source>
        <dbReference type="ARBA" id="ARBA00023002"/>
    </source>
</evidence>
<evidence type="ECO:0000313" key="8">
    <source>
        <dbReference type="Proteomes" id="UP001174909"/>
    </source>
</evidence>
<reference evidence="7" key="1">
    <citation type="submission" date="2023-03" db="EMBL/GenBank/DDBJ databases">
        <authorList>
            <person name="Steffen K."/>
            <person name="Cardenas P."/>
        </authorList>
    </citation>
    <scope>NUCLEOTIDE SEQUENCE</scope>
</reference>
<gene>
    <name evidence="7" type="ORF">GBAR_LOCUS12728</name>
</gene>
<dbReference type="Gene3D" id="3.90.180.10">
    <property type="entry name" value="Medium-chain alcohol dehydrogenases, catalytic domain"/>
    <property type="match status" value="1"/>
</dbReference>
<dbReference type="PANTHER" id="PTHR43401">
    <property type="entry name" value="L-THREONINE 3-DEHYDROGENASE"/>
    <property type="match status" value="1"/>
</dbReference>
<dbReference type="PANTHER" id="PTHR43401:SF2">
    <property type="entry name" value="L-THREONINE 3-DEHYDROGENASE"/>
    <property type="match status" value="1"/>
</dbReference>
<dbReference type="GO" id="GO:0016491">
    <property type="term" value="F:oxidoreductase activity"/>
    <property type="evidence" value="ECO:0007669"/>
    <property type="project" value="UniProtKB-KW"/>
</dbReference>
<comment type="caution">
    <text evidence="7">The sequence shown here is derived from an EMBL/GenBank/DDBJ whole genome shotgun (WGS) entry which is preliminary data.</text>
</comment>
<dbReference type="Pfam" id="PF08240">
    <property type="entry name" value="ADH_N"/>
    <property type="match status" value="1"/>
</dbReference>
<dbReference type="PROSITE" id="PS00059">
    <property type="entry name" value="ADH_ZINC"/>
    <property type="match status" value="1"/>
</dbReference>
<dbReference type="Proteomes" id="UP001174909">
    <property type="component" value="Unassembled WGS sequence"/>
</dbReference>
<dbReference type="InterPro" id="IPR013149">
    <property type="entry name" value="ADH-like_C"/>
</dbReference>
<dbReference type="SUPFAM" id="SSF51735">
    <property type="entry name" value="NAD(P)-binding Rossmann-fold domains"/>
    <property type="match status" value="1"/>
</dbReference>
<dbReference type="EMBL" id="CASHTH010001902">
    <property type="protein sequence ID" value="CAI8021458.1"/>
    <property type="molecule type" value="Genomic_DNA"/>
</dbReference>
<accession>A0AA35WHE0</accession>
<dbReference type="InterPro" id="IPR002328">
    <property type="entry name" value="ADH_Zn_CS"/>
</dbReference>
<name>A0AA35WHE0_GEOBA</name>
<organism evidence="7 8">
    <name type="scientific">Geodia barretti</name>
    <name type="common">Barrett's horny sponge</name>
    <dbReference type="NCBI Taxonomy" id="519541"/>
    <lineage>
        <taxon>Eukaryota</taxon>
        <taxon>Metazoa</taxon>
        <taxon>Porifera</taxon>
        <taxon>Demospongiae</taxon>
        <taxon>Heteroscleromorpha</taxon>
        <taxon>Tetractinellida</taxon>
        <taxon>Astrophorina</taxon>
        <taxon>Geodiidae</taxon>
        <taxon>Geodia</taxon>
    </lineage>
</organism>
<evidence type="ECO:0000313" key="7">
    <source>
        <dbReference type="EMBL" id="CAI8021458.1"/>
    </source>
</evidence>
<dbReference type="Gene3D" id="3.40.50.720">
    <property type="entry name" value="NAD(P)-binding Rossmann-like Domain"/>
    <property type="match status" value="1"/>
</dbReference>
<feature type="domain" description="Alcohol dehydrogenase-like N-terminal" evidence="6">
    <location>
        <begin position="34"/>
        <end position="175"/>
    </location>
</feature>
<sequence length="297" mass="32112">MNGSTAALPDEMKCFICRSKGEYGIGSRPVPDVGEGEVLVRVLAVGICAGDAKCYAGAARYWGDDRTPCYVEPPMIQGHEFVGEVIKLGQGAGEMYGLSIGDNATSENIVPCWNCQQCLQGRYHLCEGERSHPHVVFNSVLNFFRCSPSCVWLASDMSRLALRESAFAEYMKFPKGAINYKVPKSIPAWQAAFIEPLACSVHAVELGSVQFRDTVVIAGCGPLGLGMVAAAKLKNPTCVIALDLYDWKLEVAKKCGADVVLNPSHCDVVEKVRSLTREQGCDAYIEATGHPQSVKQG</sequence>
<evidence type="ECO:0000256" key="1">
    <source>
        <dbReference type="ARBA" id="ARBA00022723"/>
    </source>
</evidence>